<dbReference type="InterPro" id="IPR041614">
    <property type="entry name" value="DprA_WH"/>
</dbReference>
<evidence type="ECO:0000313" key="4">
    <source>
        <dbReference type="EMBL" id="OGG05562.1"/>
    </source>
</evidence>
<dbReference type="InterPro" id="IPR057666">
    <property type="entry name" value="DrpA_SLOG"/>
</dbReference>
<comment type="similarity">
    <text evidence="1">Belongs to the DprA/Smf family.</text>
</comment>
<dbReference type="PANTHER" id="PTHR43022:SF1">
    <property type="entry name" value="PROTEIN SMF"/>
    <property type="match status" value="1"/>
</dbReference>
<evidence type="ECO:0000259" key="3">
    <source>
        <dbReference type="Pfam" id="PF17782"/>
    </source>
</evidence>
<name>A0A1F5Z0B5_9BACT</name>
<evidence type="ECO:0000259" key="2">
    <source>
        <dbReference type="Pfam" id="PF02481"/>
    </source>
</evidence>
<gene>
    <name evidence="4" type="ORF">A2872_00170</name>
</gene>
<organism evidence="4 5">
    <name type="scientific">Candidatus Gottesmanbacteria bacterium RIFCSPHIGHO2_01_FULL_42_12</name>
    <dbReference type="NCBI Taxonomy" id="1798377"/>
    <lineage>
        <taxon>Bacteria</taxon>
        <taxon>Candidatus Gottesmaniibacteriota</taxon>
    </lineage>
</organism>
<dbReference type="AlphaFoldDB" id="A0A1F5Z0B5"/>
<dbReference type="Proteomes" id="UP000178681">
    <property type="component" value="Unassembled WGS sequence"/>
</dbReference>
<dbReference type="SUPFAM" id="SSF102405">
    <property type="entry name" value="MCP/YpsA-like"/>
    <property type="match status" value="1"/>
</dbReference>
<dbReference type="InterPro" id="IPR003488">
    <property type="entry name" value="DprA"/>
</dbReference>
<dbReference type="Pfam" id="PF17782">
    <property type="entry name" value="WHD_DprA"/>
    <property type="match status" value="1"/>
</dbReference>
<feature type="domain" description="Smf/DprA SLOG" evidence="2">
    <location>
        <begin position="16"/>
        <end position="215"/>
    </location>
</feature>
<dbReference type="Gene3D" id="3.40.50.450">
    <property type="match status" value="1"/>
</dbReference>
<dbReference type="GO" id="GO:0009294">
    <property type="term" value="P:DNA-mediated transformation"/>
    <property type="evidence" value="ECO:0007669"/>
    <property type="project" value="InterPro"/>
</dbReference>
<comment type="caution">
    <text evidence="4">The sequence shown here is derived from an EMBL/GenBank/DDBJ whole genome shotgun (WGS) entry which is preliminary data.</text>
</comment>
<dbReference type="PANTHER" id="PTHR43022">
    <property type="entry name" value="PROTEIN SMF"/>
    <property type="match status" value="1"/>
</dbReference>
<accession>A0A1F5Z0B5</accession>
<dbReference type="Pfam" id="PF02481">
    <property type="entry name" value="DNA_processg_A"/>
    <property type="match status" value="1"/>
</dbReference>
<evidence type="ECO:0008006" key="6">
    <source>
        <dbReference type="Google" id="ProtNLM"/>
    </source>
</evidence>
<evidence type="ECO:0000313" key="5">
    <source>
        <dbReference type="Proteomes" id="UP000178681"/>
    </source>
</evidence>
<evidence type="ECO:0000256" key="1">
    <source>
        <dbReference type="ARBA" id="ARBA00006525"/>
    </source>
</evidence>
<proteinExistence type="inferred from homology"/>
<sequence length="270" mass="29913">MDFKKLINWEQVVQLQKLKALAHPPKDLYYIGNFDPKILSDCIAIVGSRRMTDYGHRVIEKIVPKLVFEKKAIVSGFMYGTDQYAHQVCVDNGGKTIAVLGWGINKKLSGYDKNLAEQIVKTGGLLISEWETQEGTNWTFPVRDRIIAALADEVIVTEAAVKSGALITVRDAIKLKRKVWAVPGPITSKTSEGTNNLIANGTAQMYLGETVQQILTFDNPILSILQNETLSTDEIARKLNKPVPEIGSELTILLLSGKIVERSGKYNLSE</sequence>
<dbReference type="STRING" id="1798377.A2872_00170"/>
<reference evidence="4 5" key="1">
    <citation type="journal article" date="2016" name="Nat. Commun.">
        <title>Thousands of microbial genomes shed light on interconnected biogeochemical processes in an aquifer system.</title>
        <authorList>
            <person name="Anantharaman K."/>
            <person name="Brown C.T."/>
            <person name="Hug L.A."/>
            <person name="Sharon I."/>
            <person name="Castelle C.J."/>
            <person name="Probst A.J."/>
            <person name="Thomas B.C."/>
            <person name="Singh A."/>
            <person name="Wilkins M.J."/>
            <person name="Karaoz U."/>
            <person name="Brodie E.L."/>
            <person name="Williams K.H."/>
            <person name="Hubbard S.S."/>
            <person name="Banfield J.F."/>
        </authorList>
    </citation>
    <scope>NUCLEOTIDE SEQUENCE [LARGE SCALE GENOMIC DNA]</scope>
</reference>
<feature type="domain" description="DprA winged helix" evidence="3">
    <location>
        <begin position="220"/>
        <end position="264"/>
    </location>
</feature>
<dbReference type="EMBL" id="MFJG01000033">
    <property type="protein sequence ID" value="OGG05562.1"/>
    <property type="molecule type" value="Genomic_DNA"/>
</dbReference>
<protein>
    <recommendedName>
        <fullName evidence="6">DNA protecting protein DprA</fullName>
    </recommendedName>
</protein>